<evidence type="ECO:0000256" key="3">
    <source>
        <dbReference type="ARBA" id="ARBA00023295"/>
    </source>
</evidence>
<feature type="domain" description="Glycoside hydrolase family 5" evidence="6">
    <location>
        <begin position="90"/>
        <end position="272"/>
    </location>
</feature>
<dbReference type="InterPro" id="IPR018087">
    <property type="entry name" value="Glyco_hydro_5_CS"/>
</dbReference>
<proteinExistence type="inferred from homology"/>
<dbReference type="InterPro" id="IPR001547">
    <property type="entry name" value="Glyco_hydro_5"/>
</dbReference>
<dbReference type="PANTHER" id="PTHR31297">
    <property type="entry name" value="GLUCAN ENDO-1,6-BETA-GLUCOSIDASE B"/>
    <property type="match status" value="1"/>
</dbReference>
<evidence type="ECO:0000256" key="2">
    <source>
        <dbReference type="ARBA" id="ARBA00022801"/>
    </source>
</evidence>
<comment type="caution">
    <text evidence="7">The sequence shown here is derived from an EMBL/GenBank/DDBJ whole genome shotgun (WGS) entry which is preliminary data.</text>
</comment>
<dbReference type="PROSITE" id="PS00659">
    <property type="entry name" value="GLYCOSYL_HYDROL_F5"/>
    <property type="match status" value="1"/>
</dbReference>
<dbReference type="AlphaFoldDB" id="A0A4Y9ZRC3"/>
<gene>
    <name evidence="7" type="ORF">EWM64_g6681</name>
</gene>
<dbReference type="Pfam" id="PF00150">
    <property type="entry name" value="Cellulase"/>
    <property type="match status" value="1"/>
</dbReference>
<keyword evidence="3 4" id="KW-0326">Glycosidase</keyword>
<reference evidence="7 8" key="1">
    <citation type="submission" date="2019-02" db="EMBL/GenBank/DDBJ databases">
        <title>Genome sequencing of the rare red list fungi Hericium alpestre (H. flagellum).</title>
        <authorList>
            <person name="Buettner E."/>
            <person name="Kellner H."/>
        </authorList>
    </citation>
    <scope>NUCLEOTIDE SEQUENCE [LARGE SCALE GENOMIC DNA]</scope>
    <source>
        <strain evidence="7 8">DSM 108284</strain>
    </source>
</reference>
<dbReference type="PANTHER" id="PTHR31297:SF43">
    <property type="entry name" value="GLUCAN 1,3-BETA-GLUCOSIDASE 3"/>
    <property type="match status" value="1"/>
</dbReference>
<organism evidence="7 8">
    <name type="scientific">Hericium alpestre</name>
    <dbReference type="NCBI Taxonomy" id="135208"/>
    <lineage>
        <taxon>Eukaryota</taxon>
        <taxon>Fungi</taxon>
        <taxon>Dikarya</taxon>
        <taxon>Basidiomycota</taxon>
        <taxon>Agaricomycotina</taxon>
        <taxon>Agaricomycetes</taxon>
        <taxon>Russulales</taxon>
        <taxon>Hericiaceae</taxon>
        <taxon>Hericium</taxon>
    </lineage>
</organism>
<evidence type="ECO:0000256" key="5">
    <source>
        <dbReference type="SAM" id="MobiDB-lite"/>
    </source>
</evidence>
<dbReference type="EMBL" id="SFCI01000942">
    <property type="protein sequence ID" value="TFY77332.1"/>
    <property type="molecule type" value="Genomic_DNA"/>
</dbReference>
<dbReference type="GO" id="GO:0009986">
    <property type="term" value="C:cell surface"/>
    <property type="evidence" value="ECO:0007669"/>
    <property type="project" value="TreeGrafter"/>
</dbReference>
<evidence type="ECO:0000313" key="8">
    <source>
        <dbReference type="Proteomes" id="UP000298061"/>
    </source>
</evidence>
<name>A0A4Y9ZRC3_9AGAM</name>
<feature type="non-terminal residue" evidence="7">
    <location>
        <position position="286"/>
    </location>
</feature>
<dbReference type="Proteomes" id="UP000298061">
    <property type="component" value="Unassembled WGS sequence"/>
</dbReference>
<keyword evidence="2 4" id="KW-0378">Hydrolase</keyword>
<feature type="region of interest" description="Disordered" evidence="5">
    <location>
        <begin position="15"/>
        <end position="34"/>
    </location>
</feature>
<evidence type="ECO:0000256" key="1">
    <source>
        <dbReference type="ARBA" id="ARBA00005641"/>
    </source>
</evidence>
<dbReference type="GO" id="GO:0005576">
    <property type="term" value="C:extracellular region"/>
    <property type="evidence" value="ECO:0007669"/>
    <property type="project" value="TreeGrafter"/>
</dbReference>
<evidence type="ECO:0000313" key="7">
    <source>
        <dbReference type="EMBL" id="TFY77332.1"/>
    </source>
</evidence>
<evidence type="ECO:0000259" key="6">
    <source>
        <dbReference type="Pfam" id="PF00150"/>
    </source>
</evidence>
<dbReference type="SUPFAM" id="SSF51445">
    <property type="entry name" value="(Trans)glycosidases"/>
    <property type="match status" value="1"/>
</dbReference>
<keyword evidence="8" id="KW-1185">Reference proteome</keyword>
<dbReference type="InterPro" id="IPR050386">
    <property type="entry name" value="Glycosyl_hydrolase_5"/>
</dbReference>
<dbReference type="STRING" id="135208.A0A4Y9ZRC3"/>
<dbReference type="OrthoDB" id="1887033at2759"/>
<dbReference type="GO" id="GO:0046557">
    <property type="term" value="F:glucan endo-1,6-beta-glucosidase activity"/>
    <property type="evidence" value="ECO:0007669"/>
    <property type="project" value="TreeGrafter"/>
</dbReference>
<dbReference type="InterPro" id="IPR017853">
    <property type="entry name" value="GH"/>
</dbReference>
<accession>A0A4Y9ZRC3</accession>
<dbReference type="Gene3D" id="3.20.20.80">
    <property type="entry name" value="Glycosidases"/>
    <property type="match status" value="1"/>
</dbReference>
<evidence type="ECO:0000256" key="4">
    <source>
        <dbReference type="RuleBase" id="RU361153"/>
    </source>
</evidence>
<protein>
    <recommendedName>
        <fullName evidence="6">Glycoside hydrolase family 5 domain-containing protein</fullName>
    </recommendedName>
</protein>
<comment type="similarity">
    <text evidence="1 4">Belongs to the glycosyl hydrolase 5 (cellulase A) family.</text>
</comment>
<dbReference type="GO" id="GO:0009251">
    <property type="term" value="P:glucan catabolic process"/>
    <property type="evidence" value="ECO:0007669"/>
    <property type="project" value="TreeGrafter"/>
</dbReference>
<sequence>MGKLKSFFQNLQQHVGDSQPSQSTAAAPPTLTQGFPNQQDFYRFRKQRGVNLGSWFVLERWITDHPFRFAKDPGQSDHDVARGSQAKDVFETHWDEWIKEEDWKWIAERGFNTVRIPIGFYHLCSVDPSVLVGTDFAALGYVFEGAWARITLAIASAHRHGIGVLIDLHAAPGKQNADAHSGTSSSNVAFFDSTHKAHTTRILTSLLTNLLNFTRTHDPPLPNLVGIELLNEPNPPNGDHAALQKWYRTTIAALRKIDPDMPLYIGDSWRTDEYAGCMGSLAAQPS</sequence>